<feature type="domain" description="F-box" evidence="1">
    <location>
        <begin position="1"/>
        <end position="52"/>
    </location>
</feature>
<proteinExistence type="predicted"/>
<sequence>MHTLPPELLLMIFKFACIKNNISDTVTTIRLSHVCRSWRRLSLASPILWSSITYQSPFGYHRNYIALQKLMTYLARSGNSPLTLFLYIFSHQDEGFQIICEHSVRWRSITLRCAHALIPSISSRLRKAPVPILKSLWATALPAGRIQDEDSSGPSPASQGQGPCSIFSGGAPNLLYLELGNAAVYYMRPVHLETLSTIHFHSSFNDLELSPQELNAILTIPNLTTLTLLTEFWDLIPDIADISRSRIVMPKLRYLGIRGQYGSDYEVIRIFATISCPMVEMLMLQNVVGTSLYDAPNDIDDREPEVCLKMHTLHLVDGCEISTSLHPLLTRICSQVKELIFDTGSSDVSALGSILLPVEDNCSLPPKPPIVFPELQTLTFRSVDKIDVQNLMTIMPGLEEQGCLIERVVIGPELLDVWMRSGHVEGMMSMRANVYREEEVDPAVPLWVKPARTLIPQDSGDGPEED</sequence>
<dbReference type="Pfam" id="PF12937">
    <property type="entry name" value="F-box-like"/>
    <property type="match status" value="1"/>
</dbReference>
<accession>A0A9P6C372</accession>
<dbReference type="OrthoDB" id="2991445at2759"/>
<dbReference type="AlphaFoldDB" id="A0A9P6C372"/>
<dbReference type="InterPro" id="IPR001810">
    <property type="entry name" value="F-box_dom"/>
</dbReference>
<dbReference type="PROSITE" id="PS50181">
    <property type="entry name" value="FBOX"/>
    <property type="match status" value="1"/>
</dbReference>
<evidence type="ECO:0000313" key="2">
    <source>
        <dbReference type="EMBL" id="KAF9447430.1"/>
    </source>
</evidence>
<organism evidence="2 3">
    <name type="scientific">Macrolepiota fuliginosa MF-IS2</name>
    <dbReference type="NCBI Taxonomy" id="1400762"/>
    <lineage>
        <taxon>Eukaryota</taxon>
        <taxon>Fungi</taxon>
        <taxon>Dikarya</taxon>
        <taxon>Basidiomycota</taxon>
        <taxon>Agaricomycotina</taxon>
        <taxon>Agaricomycetes</taxon>
        <taxon>Agaricomycetidae</taxon>
        <taxon>Agaricales</taxon>
        <taxon>Agaricineae</taxon>
        <taxon>Agaricaceae</taxon>
        <taxon>Macrolepiota</taxon>
    </lineage>
</organism>
<evidence type="ECO:0000259" key="1">
    <source>
        <dbReference type="PROSITE" id="PS50181"/>
    </source>
</evidence>
<name>A0A9P6C372_9AGAR</name>
<dbReference type="Gene3D" id="1.20.1280.50">
    <property type="match status" value="1"/>
</dbReference>
<dbReference type="EMBL" id="MU151200">
    <property type="protein sequence ID" value="KAF9447430.1"/>
    <property type="molecule type" value="Genomic_DNA"/>
</dbReference>
<evidence type="ECO:0000313" key="3">
    <source>
        <dbReference type="Proteomes" id="UP000807342"/>
    </source>
</evidence>
<keyword evidence="3" id="KW-1185">Reference proteome</keyword>
<dbReference type="InterPro" id="IPR036047">
    <property type="entry name" value="F-box-like_dom_sf"/>
</dbReference>
<dbReference type="SUPFAM" id="SSF81383">
    <property type="entry name" value="F-box domain"/>
    <property type="match status" value="1"/>
</dbReference>
<gene>
    <name evidence="2" type="ORF">P691DRAFT_123211</name>
</gene>
<dbReference type="Proteomes" id="UP000807342">
    <property type="component" value="Unassembled WGS sequence"/>
</dbReference>
<protein>
    <recommendedName>
        <fullName evidence="1">F-box domain-containing protein</fullName>
    </recommendedName>
</protein>
<reference evidence="2" key="1">
    <citation type="submission" date="2020-11" db="EMBL/GenBank/DDBJ databases">
        <authorList>
            <consortium name="DOE Joint Genome Institute"/>
            <person name="Ahrendt S."/>
            <person name="Riley R."/>
            <person name="Andreopoulos W."/>
            <person name="Labutti K."/>
            <person name="Pangilinan J."/>
            <person name="Ruiz-Duenas F.J."/>
            <person name="Barrasa J.M."/>
            <person name="Sanchez-Garcia M."/>
            <person name="Camarero S."/>
            <person name="Miyauchi S."/>
            <person name="Serrano A."/>
            <person name="Linde D."/>
            <person name="Babiker R."/>
            <person name="Drula E."/>
            <person name="Ayuso-Fernandez I."/>
            <person name="Pacheco R."/>
            <person name="Padilla G."/>
            <person name="Ferreira P."/>
            <person name="Barriuso J."/>
            <person name="Kellner H."/>
            <person name="Castanera R."/>
            <person name="Alfaro M."/>
            <person name="Ramirez L."/>
            <person name="Pisabarro A.G."/>
            <person name="Kuo A."/>
            <person name="Tritt A."/>
            <person name="Lipzen A."/>
            <person name="He G."/>
            <person name="Yan M."/>
            <person name="Ng V."/>
            <person name="Cullen D."/>
            <person name="Martin F."/>
            <person name="Rosso M.-N."/>
            <person name="Henrissat B."/>
            <person name="Hibbett D."/>
            <person name="Martinez A.T."/>
            <person name="Grigoriev I.V."/>
        </authorList>
    </citation>
    <scope>NUCLEOTIDE SEQUENCE</scope>
    <source>
        <strain evidence="2">MF-IS2</strain>
    </source>
</reference>
<comment type="caution">
    <text evidence="2">The sequence shown here is derived from an EMBL/GenBank/DDBJ whole genome shotgun (WGS) entry which is preliminary data.</text>
</comment>